<dbReference type="PANTHER" id="PTHR42865">
    <property type="entry name" value="PROTON/GLUTAMATE-ASPARTATE SYMPORTER"/>
    <property type="match status" value="1"/>
</dbReference>
<dbReference type="InterPro" id="IPR001991">
    <property type="entry name" value="Na-dicarboxylate_symporter"/>
</dbReference>
<evidence type="ECO:0000256" key="8">
    <source>
        <dbReference type="SAM" id="MobiDB-lite"/>
    </source>
</evidence>
<dbReference type="Pfam" id="PF00375">
    <property type="entry name" value="SDF"/>
    <property type="match status" value="2"/>
</dbReference>
<keyword evidence="10" id="KW-1185">Reference proteome</keyword>
<dbReference type="GO" id="GO:0015293">
    <property type="term" value="F:symporter activity"/>
    <property type="evidence" value="ECO:0007669"/>
    <property type="project" value="UniProtKB-UniRule"/>
</dbReference>
<feature type="transmembrane region" description="Helical" evidence="7">
    <location>
        <begin position="295"/>
        <end position="314"/>
    </location>
</feature>
<keyword evidence="4 7" id="KW-0812">Transmembrane</keyword>
<feature type="compositionally biased region" description="Low complexity" evidence="8">
    <location>
        <begin position="144"/>
        <end position="154"/>
    </location>
</feature>
<feature type="transmembrane region" description="Helical" evidence="7">
    <location>
        <begin position="640"/>
        <end position="657"/>
    </location>
</feature>
<comment type="caution">
    <text evidence="9">The sequence shown here is derived from an EMBL/GenBank/DDBJ whole genome shotgun (WGS) entry which is preliminary data.</text>
</comment>
<evidence type="ECO:0000256" key="2">
    <source>
        <dbReference type="ARBA" id="ARBA00022448"/>
    </source>
</evidence>
<evidence type="ECO:0000256" key="5">
    <source>
        <dbReference type="ARBA" id="ARBA00022989"/>
    </source>
</evidence>
<evidence type="ECO:0000313" key="9">
    <source>
        <dbReference type="EMBL" id="OWZ10713.1"/>
    </source>
</evidence>
<dbReference type="Gene3D" id="1.10.3860.10">
    <property type="entry name" value="Sodium:dicarboxylate symporter"/>
    <property type="match status" value="1"/>
</dbReference>
<accession>A0A225VZ45</accession>
<comment type="subcellular location">
    <subcellularLocation>
        <location evidence="1">Cell membrane</location>
        <topology evidence="1">Multi-pass membrane protein</topology>
    </subcellularLocation>
    <subcellularLocation>
        <location evidence="7">Membrane</location>
        <topology evidence="7">Multi-pass membrane protein</topology>
    </subcellularLocation>
</comment>
<feature type="compositionally biased region" description="Pro residues" evidence="8">
    <location>
        <begin position="253"/>
        <end position="264"/>
    </location>
</feature>
<dbReference type="OrthoDB" id="5877963at2759"/>
<keyword evidence="5 7" id="KW-1133">Transmembrane helix</keyword>
<gene>
    <name evidence="9" type="ORF">PHMEG_00016392</name>
</gene>
<feature type="compositionally biased region" description="Polar residues" evidence="8">
    <location>
        <begin position="222"/>
        <end position="241"/>
    </location>
</feature>
<feature type="region of interest" description="Disordered" evidence="8">
    <location>
        <begin position="144"/>
        <end position="167"/>
    </location>
</feature>
<evidence type="ECO:0000256" key="3">
    <source>
        <dbReference type="ARBA" id="ARBA00022475"/>
    </source>
</evidence>
<feature type="transmembrane region" description="Helical" evidence="7">
    <location>
        <begin position="330"/>
        <end position="356"/>
    </location>
</feature>
<feature type="transmembrane region" description="Helical" evidence="7">
    <location>
        <begin position="608"/>
        <end position="628"/>
    </location>
</feature>
<dbReference type="PANTHER" id="PTHR42865:SF7">
    <property type="entry name" value="PROTON_GLUTAMATE-ASPARTATE SYMPORTER"/>
    <property type="match status" value="1"/>
</dbReference>
<feature type="transmembrane region" description="Helical" evidence="7">
    <location>
        <begin position="570"/>
        <end position="596"/>
    </location>
</feature>
<keyword evidence="2 7" id="KW-0813">Transport</keyword>
<organism evidence="9 10">
    <name type="scientific">Phytophthora megakarya</name>
    <dbReference type="NCBI Taxonomy" id="4795"/>
    <lineage>
        <taxon>Eukaryota</taxon>
        <taxon>Sar</taxon>
        <taxon>Stramenopiles</taxon>
        <taxon>Oomycota</taxon>
        <taxon>Peronosporomycetes</taxon>
        <taxon>Peronosporales</taxon>
        <taxon>Peronosporaceae</taxon>
        <taxon>Phytophthora</taxon>
    </lineage>
</organism>
<feature type="compositionally biased region" description="Low complexity" evidence="8">
    <location>
        <begin position="1"/>
        <end position="11"/>
    </location>
</feature>
<evidence type="ECO:0000256" key="1">
    <source>
        <dbReference type="ARBA" id="ARBA00004651"/>
    </source>
</evidence>
<protein>
    <recommendedName>
        <fullName evidence="7">Amino acid transporter</fullName>
    </recommendedName>
</protein>
<feature type="transmembrane region" description="Helical" evidence="7">
    <location>
        <begin position="487"/>
        <end position="506"/>
    </location>
</feature>
<feature type="transmembrane region" description="Helical" evidence="7">
    <location>
        <begin position="526"/>
        <end position="550"/>
    </location>
</feature>
<dbReference type="SUPFAM" id="SSF118215">
    <property type="entry name" value="Proton glutamate symport protein"/>
    <property type="match status" value="1"/>
</dbReference>
<dbReference type="STRING" id="4795.A0A225VZ45"/>
<dbReference type="InterPro" id="IPR036458">
    <property type="entry name" value="Na:dicarbo_symporter_sf"/>
</dbReference>
<name>A0A225VZ45_9STRA</name>
<evidence type="ECO:0000256" key="6">
    <source>
        <dbReference type="ARBA" id="ARBA00023136"/>
    </source>
</evidence>
<feature type="region of interest" description="Disordered" evidence="8">
    <location>
        <begin position="1"/>
        <end position="37"/>
    </location>
</feature>
<dbReference type="EMBL" id="NBNE01002360">
    <property type="protein sequence ID" value="OWZ10713.1"/>
    <property type="molecule type" value="Genomic_DNA"/>
</dbReference>
<dbReference type="Proteomes" id="UP000198211">
    <property type="component" value="Unassembled WGS sequence"/>
</dbReference>
<comment type="similarity">
    <text evidence="7">Belongs to the dicarboxylate/amino acid:cation symporter (DAACS) (TC 2.A.23) family.</text>
</comment>
<keyword evidence="3" id="KW-1003">Cell membrane</keyword>
<dbReference type="AlphaFoldDB" id="A0A225VZ45"/>
<reference evidence="10" key="1">
    <citation type="submission" date="2017-03" db="EMBL/GenBank/DDBJ databases">
        <title>Phytopthora megakarya and P. palmivora, two closely related causual agents of cacao black pod achieved similar genome size and gene model numbers by different mechanisms.</title>
        <authorList>
            <person name="Ali S."/>
            <person name="Shao J."/>
            <person name="Larry D.J."/>
            <person name="Kronmiller B."/>
            <person name="Shen D."/>
            <person name="Strem M.D."/>
            <person name="Melnick R.L."/>
            <person name="Guiltinan M.J."/>
            <person name="Tyler B.M."/>
            <person name="Meinhardt L.W."/>
            <person name="Bailey B.A."/>
        </authorList>
    </citation>
    <scope>NUCLEOTIDE SEQUENCE [LARGE SCALE GENOMIC DNA]</scope>
    <source>
        <strain evidence="10">zdho120</strain>
    </source>
</reference>
<keyword evidence="7" id="KW-0769">Symport</keyword>
<feature type="region of interest" description="Disordered" evidence="8">
    <location>
        <begin position="206"/>
        <end position="274"/>
    </location>
</feature>
<feature type="transmembrane region" description="Helical" evidence="7">
    <location>
        <begin position="368"/>
        <end position="389"/>
    </location>
</feature>
<dbReference type="GO" id="GO:0005886">
    <property type="term" value="C:plasma membrane"/>
    <property type="evidence" value="ECO:0007669"/>
    <property type="project" value="UniProtKB-SubCell"/>
</dbReference>
<dbReference type="PRINTS" id="PR00173">
    <property type="entry name" value="EDTRNSPORT"/>
</dbReference>
<evidence type="ECO:0000256" key="4">
    <source>
        <dbReference type="ARBA" id="ARBA00022692"/>
    </source>
</evidence>
<evidence type="ECO:0000256" key="7">
    <source>
        <dbReference type="RuleBase" id="RU361216"/>
    </source>
</evidence>
<sequence>MSGRNSSSGRESVSESESDISIGPGSVDSINSLGRRSRPRHVIYEGSELDDSDVHSELDVSLYDTDEAVNMERSSYRISLGSDGFESILSDPDVVHEDTEEEGALSSFRNREVFNSFVSVDTATSEYEQPYVPSDQLPHLQQLQQQNQRLQSLQRRQHEQIQEQQQRFPRAYEAASISSTSFYQYLRGSLAPGGVGTFGEGGNAGYASNPSNVRPKNPLGTELNNQKHIGNASGQDQSLGTPSDPYDILCTPPGDPPVLHPSRPPSELNTSRDSTPFDEIHFQALQYLPRSMNSFLLAMLMAAGFGIGFAVLSVDPSDAYGYWLNEMGTLYIRLVNCVAVPMGICQVIFSVSTLTARGALGRLWLKTLGFYLVICLFSVVMAIIIAGALRYSLKQTVELDFETSSAQFGFQCSNAKYLELNGTSLACNSDTFNDANGTATVFLSFVDVNDALNLPESIAQLSFTQYLFQLGERYVPNNAVQALSSDYYISSMVIATVLGIAITRSFRGGGVGRDRGDARRNPLLRLFVHLYAALFTILDWLQSLALIAILPITIGSILVDPSNARLAGFAGKWCLGVLLVCSIQSLVLCPLLFFWVTRRQPFGWLLKVMPALLYSVLLESPVLPLAIATKSVLRSREVPPAVFGALFPVLSAFNRLAQAMGLPMVLMWVVNYTDCDLPLDFKNSALLFGYAVIASLGDTALPQSNIVYFLTVWSGFCGKKDLPPTPIAMSGAMLLISRLQTLTNTATNLMLVRMAASTDEGRMYAHHFAM</sequence>
<evidence type="ECO:0000313" key="10">
    <source>
        <dbReference type="Proteomes" id="UP000198211"/>
    </source>
</evidence>
<proteinExistence type="inferred from homology"/>
<keyword evidence="6 7" id="KW-0472">Membrane</keyword>